<dbReference type="OrthoDB" id="3046318at2759"/>
<feature type="transmembrane region" description="Helical" evidence="1">
    <location>
        <begin position="246"/>
        <end position="268"/>
    </location>
</feature>
<feature type="transmembrane region" description="Helical" evidence="1">
    <location>
        <begin position="138"/>
        <end position="160"/>
    </location>
</feature>
<feature type="transmembrane region" description="Helical" evidence="1">
    <location>
        <begin position="97"/>
        <end position="118"/>
    </location>
</feature>
<feature type="transmembrane region" description="Helical" evidence="1">
    <location>
        <begin position="20"/>
        <end position="44"/>
    </location>
</feature>
<accession>A0A286UTJ1</accession>
<feature type="transmembrane region" description="Helical" evidence="1">
    <location>
        <begin position="186"/>
        <end position="211"/>
    </location>
</feature>
<proteinExistence type="predicted"/>
<dbReference type="STRING" id="2282107.A0A286UTJ1"/>
<dbReference type="InParanoid" id="A0A286UTJ1"/>
<evidence type="ECO:0000313" key="2">
    <source>
        <dbReference type="EMBL" id="PAV22785.1"/>
    </source>
</evidence>
<evidence type="ECO:0000313" key="3">
    <source>
        <dbReference type="Proteomes" id="UP000217199"/>
    </source>
</evidence>
<name>A0A286UTJ1_9AGAM</name>
<feature type="transmembrane region" description="Helical" evidence="1">
    <location>
        <begin position="56"/>
        <end position="77"/>
    </location>
</feature>
<keyword evidence="1" id="KW-1133">Transmembrane helix</keyword>
<dbReference type="AlphaFoldDB" id="A0A286UTJ1"/>
<organism evidence="2 3">
    <name type="scientific">Pyrrhoderma noxium</name>
    <dbReference type="NCBI Taxonomy" id="2282107"/>
    <lineage>
        <taxon>Eukaryota</taxon>
        <taxon>Fungi</taxon>
        <taxon>Dikarya</taxon>
        <taxon>Basidiomycota</taxon>
        <taxon>Agaricomycotina</taxon>
        <taxon>Agaricomycetes</taxon>
        <taxon>Hymenochaetales</taxon>
        <taxon>Hymenochaetaceae</taxon>
        <taxon>Pyrrhoderma</taxon>
    </lineage>
</organism>
<gene>
    <name evidence="2" type="ORF">PNOK_0274200</name>
</gene>
<protein>
    <recommendedName>
        <fullName evidence="4">Pheromone receptor</fullName>
    </recommendedName>
</protein>
<keyword evidence="1" id="KW-0472">Membrane</keyword>
<reference evidence="2 3" key="1">
    <citation type="journal article" date="2017" name="Mol. Ecol.">
        <title>Comparative and population genomic landscape of Phellinus noxius: A hypervariable fungus causing root rot in trees.</title>
        <authorList>
            <person name="Chung C.L."/>
            <person name="Lee T.J."/>
            <person name="Akiba M."/>
            <person name="Lee H.H."/>
            <person name="Kuo T.H."/>
            <person name="Liu D."/>
            <person name="Ke H.M."/>
            <person name="Yokoi T."/>
            <person name="Roa M.B."/>
            <person name="Lu M.J."/>
            <person name="Chang Y.Y."/>
            <person name="Ann P.J."/>
            <person name="Tsai J.N."/>
            <person name="Chen C.Y."/>
            <person name="Tzean S.S."/>
            <person name="Ota Y."/>
            <person name="Hattori T."/>
            <person name="Sahashi N."/>
            <person name="Liou R.F."/>
            <person name="Kikuchi T."/>
            <person name="Tsai I.J."/>
        </authorList>
    </citation>
    <scope>NUCLEOTIDE SEQUENCE [LARGE SCALE GENOMIC DNA]</scope>
    <source>
        <strain evidence="2 3">FFPRI411160</strain>
    </source>
</reference>
<sequence>MRYISSDVDPNSVYDLHGLAPAWLGLHIAGGQVGLPFLVLTLLLSRKFMGRPKFLTLINFCVTWIVYSISYCLLLFAGEANSDTETPSNLCLAQAALIHGAPPMCAVAGLEMVIQLWLVQKHFHQSDFRYTRNLPTWWFNTLVVIPPYVNFLGFTLLTLWHGAHNSNVVLSLNRAYCSSQSRDFSLIVPIFCAIVMAGIITVECAIFYNWYKTRMEVNELFTRYQPDDFSRVISKDYFNRKLSLSIILRVSLFTVYAVAGLSACLVFVSNINSPFPYMVEASLPLAAFLVFGTQQDVLDFWGSQIRAPWVSKRRDSTTSDVGQFEKSFPLPSARPRAATRTLSGDSMFTQTISIISSSTRLNEPRTSQESVISHSDDSCLGEKIV</sequence>
<keyword evidence="1" id="KW-0812">Transmembrane</keyword>
<keyword evidence="3" id="KW-1185">Reference proteome</keyword>
<dbReference type="Proteomes" id="UP000217199">
    <property type="component" value="Unassembled WGS sequence"/>
</dbReference>
<evidence type="ECO:0000256" key="1">
    <source>
        <dbReference type="SAM" id="Phobius"/>
    </source>
</evidence>
<dbReference type="EMBL" id="NBII01000002">
    <property type="protein sequence ID" value="PAV22785.1"/>
    <property type="molecule type" value="Genomic_DNA"/>
</dbReference>
<comment type="caution">
    <text evidence="2">The sequence shown here is derived from an EMBL/GenBank/DDBJ whole genome shotgun (WGS) entry which is preliminary data.</text>
</comment>
<evidence type="ECO:0008006" key="4">
    <source>
        <dbReference type="Google" id="ProtNLM"/>
    </source>
</evidence>